<organism evidence="2 3">
    <name type="scientific">Panicum virgatum</name>
    <name type="common">Blackwell switchgrass</name>
    <dbReference type="NCBI Taxonomy" id="38727"/>
    <lineage>
        <taxon>Eukaryota</taxon>
        <taxon>Viridiplantae</taxon>
        <taxon>Streptophyta</taxon>
        <taxon>Embryophyta</taxon>
        <taxon>Tracheophyta</taxon>
        <taxon>Spermatophyta</taxon>
        <taxon>Magnoliopsida</taxon>
        <taxon>Liliopsida</taxon>
        <taxon>Poales</taxon>
        <taxon>Poaceae</taxon>
        <taxon>PACMAD clade</taxon>
        <taxon>Panicoideae</taxon>
        <taxon>Panicodae</taxon>
        <taxon>Paniceae</taxon>
        <taxon>Panicinae</taxon>
        <taxon>Panicum</taxon>
        <taxon>Panicum sect. Hiantes</taxon>
    </lineage>
</organism>
<accession>A0A8T0QJ50</accession>
<evidence type="ECO:0000256" key="1">
    <source>
        <dbReference type="SAM" id="MobiDB-lite"/>
    </source>
</evidence>
<feature type="region of interest" description="Disordered" evidence="1">
    <location>
        <begin position="95"/>
        <end position="137"/>
    </location>
</feature>
<dbReference type="EMBL" id="CM029049">
    <property type="protein sequence ID" value="KAG2573673.1"/>
    <property type="molecule type" value="Genomic_DNA"/>
</dbReference>
<comment type="caution">
    <text evidence="2">The sequence shown here is derived from an EMBL/GenBank/DDBJ whole genome shotgun (WGS) entry which is preliminary data.</text>
</comment>
<gene>
    <name evidence="2" type="ORF">PVAP13_7KG269255</name>
</gene>
<keyword evidence="3" id="KW-1185">Reference proteome</keyword>
<name>A0A8T0QJ50_PANVG</name>
<proteinExistence type="predicted"/>
<feature type="compositionally biased region" description="Polar residues" evidence="1">
    <location>
        <begin position="117"/>
        <end position="133"/>
    </location>
</feature>
<dbReference type="AlphaFoldDB" id="A0A8T0QJ50"/>
<evidence type="ECO:0000313" key="2">
    <source>
        <dbReference type="EMBL" id="KAG2573673.1"/>
    </source>
</evidence>
<dbReference type="Proteomes" id="UP000823388">
    <property type="component" value="Chromosome 7K"/>
</dbReference>
<feature type="region of interest" description="Disordered" evidence="1">
    <location>
        <begin position="1"/>
        <end position="42"/>
    </location>
</feature>
<sequence length="159" mass="17734">MGEGEVVKKMGAWTTGKGPKGGRIGGWEEERSKQRGRPRVCGEDDALAGCRASDERERDYKRKGWWRMYCCVVRMCISIYPPGGPRRSVLTLPLASPSQHGTQRRREHKPLARPTLDRTTATGRFTAPTSRARNWNDRVERGLDRSGWLPVTAGGGAVL</sequence>
<evidence type="ECO:0000313" key="3">
    <source>
        <dbReference type="Proteomes" id="UP000823388"/>
    </source>
</evidence>
<reference evidence="2" key="1">
    <citation type="submission" date="2020-05" db="EMBL/GenBank/DDBJ databases">
        <title>WGS assembly of Panicum virgatum.</title>
        <authorList>
            <person name="Lovell J.T."/>
            <person name="Jenkins J."/>
            <person name="Shu S."/>
            <person name="Juenger T.E."/>
            <person name="Schmutz J."/>
        </authorList>
    </citation>
    <scope>NUCLEOTIDE SEQUENCE</scope>
    <source>
        <strain evidence="2">AP13</strain>
    </source>
</reference>
<protein>
    <submittedName>
        <fullName evidence="2">Uncharacterized protein</fullName>
    </submittedName>
</protein>